<keyword evidence="1" id="KW-1133">Transmembrane helix</keyword>
<name>W9BLQ6_MYCCO</name>
<dbReference type="STRING" id="258533.BN977_04895"/>
<dbReference type="EMBL" id="CCBB010000003">
    <property type="protein sequence ID" value="CDO10065.1"/>
    <property type="molecule type" value="Genomic_DNA"/>
</dbReference>
<sequence length="43" mass="4527">MFKIEPGTRRRILVAVAIAVGALLLIVAGVYAAVFIILGPMMA</sequence>
<keyword evidence="3" id="KW-1185">Reference proteome</keyword>
<dbReference type="AlphaFoldDB" id="W9BLQ6"/>
<keyword evidence="1" id="KW-0812">Transmembrane</keyword>
<feature type="transmembrane region" description="Helical" evidence="1">
    <location>
        <begin position="12"/>
        <end position="38"/>
    </location>
</feature>
<proteinExistence type="predicted"/>
<reference evidence="2" key="1">
    <citation type="submission" date="2014-03" db="EMBL/GenBank/DDBJ databases">
        <title>Draft Genome Sequence of Mycobacterium cosmeticum DSM 44829.</title>
        <authorList>
            <person name="Croce O."/>
            <person name="Robert C."/>
            <person name="Raoult D."/>
            <person name="Drancourt M."/>
        </authorList>
    </citation>
    <scope>NUCLEOTIDE SEQUENCE [LARGE SCALE GENOMIC DNA]</scope>
    <source>
        <strain evidence="2">DSM 44829</strain>
    </source>
</reference>
<comment type="caution">
    <text evidence="2">The sequence shown here is derived from an EMBL/GenBank/DDBJ whole genome shotgun (WGS) entry which is preliminary data.</text>
</comment>
<evidence type="ECO:0000256" key="1">
    <source>
        <dbReference type="SAM" id="Phobius"/>
    </source>
</evidence>
<evidence type="ECO:0000313" key="2">
    <source>
        <dbReference type="EMBL" id="CDO10065.1"/>
    </source>
</evidence>
<dbReference type="RefSeq" id="WP_268817595.1">
    <property type="nucleotide sequence ID" value="NZ_CCBB010000003.1"/>
</dbReference>
<accession>W9BLQ6</accession>
<keyword evidence="1" id="KW-0472">Membrane</keyword>
<gene>
    <name evidence="2" type="ORF">BN977_04895</name>
</gene>
<reference evidence="2" key="2">
    <citation type="submission" date="2014-03" db="EMBL/GenBank/DDBJ databases">
        <authorList>
            <person name="Urmite Genomes"/>
        </authorList>
    </citation>
    <scope>NUCLEOTIDE SEQUENCE</scope>
    <source>
        <strain evidence="2">DSM 44829</strain>
    </source>
</reference>
<protein>
    <submittedName>
        <fullName evidence="2">Uncharacterized protein</fullName>
    </submittedName>
</protein>
<evidence type="ECO:0000313" key="3">
    <source>
        <dbReference type="Proteomes" id="UP000028870"/>
    </source>
</evidence>
<dbReference type="Proteomes" id="UP000028870">
    <property type="component" value="Unassembled WGS sequence"/>
</dbReference>
<organism evidence="2 3">
    <name type="scientific">Mycolicibacterium cosmeticum</name>
    <dbReference type="NCBI Taxonomy" id="258533"/>
    <lineage>
        <taxon>Bacteria</taxon>
        <taxon>Bacillati</taxon>
        <taxon>Actinomycetota</taxon>
        <taxon>Actinomycetes</taxon>
        <taxon>Mycobacteriales</taxon>
        <taxon>Mycobacteriaceae</taxon>
        <taxon>Mycolicibacterium</taxon>
    </lineage>
</organism>